<evidence type="ECO:0000313" key="3">
    <source>
        <dbReference type="RefSeq" id="XP_017304833.1"/>
    </source>
</evidence>
<dbReference type="RefSeq" id="XP_017304833.1">
    <property type="nucleotide sequence ID" value="XM_017449344.1"/>
</dbReference>
<reference evidence="3" key="1">
    <citation type="submission" date="2025-08" db="UniProtKB">
        <authorList>
            <consortium name="RefSeq"/>
        </authorList>
    </citation>
    <scope>IDENTIFICATION</scope>
</reference>
<feature type="domain" description="GH18" evidence="1">
    <location>
        <begin position="28"/>
        <end position="70"/>
    </location>
</feature>
<dbReference type="Gene3D" id="3.20.20.80">
    <property type="entry name" value="Glycosidases"/>
    <property type="match status" value="1"/>
</dbReference>
<dbReference type="STRING" id="121845.A0A1S4ERN2"/>
<dbReference type="InterPro" id="IPR050314">
    <property type="entry name" value="Glycosyl_Hydrlase_18"/>
</dbReference>
<accession>A0A1S4ERN2</accession>
<dbReference type="KEGG" id="dci:108254341"/>
<feature type="non-terminal residue" evidence="3">
    <location>
        <position position="70"/>
    </location>
</feature>
<gene>
    <name evidence="3" type="primary">LOC108254341</name>
</gene>
<dbReference type="PaxDb" id="121845-A0A1S4ERN2"/>
<dbReference type="InterPro" id="IPR001223">
    <property type="entry name" value="Glyco_hydro18_cat"/>
</dbReference>
<name>A0A1S4ERN2_DIACI</name>
<sequence>MKTAVLPMTERKSDLVLKDSSQKKEEPYKVICYYTSWAYLRQAEGKYSPEDIDGSLCTHLVYAFADLDEQ</sequence>
<dbReference type="GO" id="GO:0005576">
    <property type="term" value="C:extracellular region"/>
    <property type="evidence" value="ECO:0007669"/>
    <property type="project" value="TreeGrafter"/>
</dbReference>
<dbReference type="InterPro" id="IPR017853">
    <property type="entry name" value="GH"/>
</dbReference>
<evidence type="ECO:0000259" key="1">
    <source>
        <dbReference type="PROSITE" id="PS51910"/>
    </source>
</evidence>
<keyword evidence="2" id="KW-1185">Reference proteome</keyword>
<dbReference type="SUPFAM" id="SSF51445">
    <property type="entry name" value="(Trans)glycosidases"/>
    <property type="match status" value="1"/>
</dbReference>
<dbReference type="PROSITE" id="PS51910">
    <property type="entry name" value="GH18_2"/>
    <property type="match status" value="1"/>
</dbReference>
<dbReference type="GeneID" id="108254341"/>
<evidence type="ECO:0000313" key="2">
    <source>
        <dbReference type="Proteomes" id="UP000079169"/>
    </source>
</evidence>
<dbReference type="GO" id="GO:0006032">
    <property type="term" value="P:chitin catabolic process"/>
    <property type="evidence" value="ECO:0007669"/>
    <property type="project" value="TreeGrafter"/>
</dbReference>
<dbReference type="PANTHER" id="PTHR11177">
    <property type="entry name" value="CHITINASE"/>
    <property type="match status" value="1"/>
</dbReference>
<proteinExistence type="predicted"/>
<dbReference type="AlphaFoldDB" id="A0A1S4ERN2"/>
<dbReference type="Proteomes" id="UP000079169">
    <property type="component" value="Unplaced"/>
</dbReference>
<dbReference type="PANTHER" id="PTHR11177:SF359">
    <property type="entry name" value="CHITINASE 10-RELATED"/>
    <property type="match status" value="1"/>
</dbReference>
<dbReference type="GO" id="GO:0008061">
    <property type="term" value="F:chitin binding"/>
    <property type="evidence" value="ECO:0007669"/>
    <property type="project" value="TreeGrafter"/>
</dbReference>
<dbReference type="GO" id="GO:0004568">
    <property type="term" value="F:chitinase activity"/>
    <property type="evidence" value="ECO:0007669"/>
    <property type="project" value="TreeGrafter"/>
</dbReference>
<protein>
    <submittedName>
        <fullName evidence="3">Chitotriosidase-1-like</fullName>
    </submittedName>
</protein>
<organism evidence="2 3">
    <name type="scientific">Diaphorina citri</name>
    <name type="common">Asian citrus psyllid</name>
    <dbReference type="NCBI Taxonomy" id="121845"/>
    <lineage>
        <taxon>Eukaryota</taxon>
        <taxon>Metazoa</taxon>
        <taxon>Ecdysozoa</taxon>
        <taxon>Arthropoda</taxon>
        <taxon>Hexapoda</taxon>
        <taxon>Insecta</taxon>
        <taxon>Pterygota</taxon>
        <taxon>Neoptera</taxon>
        <taxon>Paraneoptera</taxon>
        <taxon>Hemiptera</taxon>
        <taxon>Sternorrhyncha</taxon>
        <taxon>Psylloidea</taxon>
        <taxon>Psyllidae</taxon>
        <taxon>Diaphorininae</taxon>
        <taxon>Diaphorina</taxon>
    </lineage>
</organism>
<dbReference type="GO" id="GO:0005975">
    <property type="term" value="P:carbohydrate metabolic process"/>
    <property type="evidence" value="ECO:0007669"/>
    <property type="project" value="InterPro"/>
</dbReference>